<keyword evidence="1" id="KW-1133">Transmembrane helix</keyword>
<dbReference type="EMBL" id="BONG01000037">
    <property type="protein sequence ID" value="GIF91914.1"/>
    <property type="molecule type" value="Genomic_DNA"/>
</dbReference>
<feature type="transmembrane region" description="Helical" evidence="1">
    <location>
        <begin position="192"/>
        <end position="212"/>
    </location>
</feature>
<evidence type="ECO:0000313" key="3">
    <source>
        <dbReference type="Proteomes" id="UP000619293"/>
    </source>
</evidence>
<accession>A0A8J3KB60</accession>
<dbReference type="RefSeq" id="WP_191837122.1">
    <property type="nucleotide sequence ID" value="NZ_BAAALB010000001.1"/>
</dbReference>
<evidence type="ECO:0000256" key="1">
    <source>
        <dbReference type="SAM" id="Phobius"/>
    </source>
</evidence>
<sequence length="278" mass="30321">MIGRLCRALLTRAVRRWPVELRDALLAEWRAELHVMPGTARRLRYAASLATSRPHREAAVAVRPRRDLAHGVLWLVLIAGLPAVYLPLALNWTSSTDPYMIVWQPWVAAGSVVAAAALGIFCGSLTTGVTQAIKPMSVARWTVGVAYVAVLAYYVVEGSLDGALLTDMTYWALSVAALCTLAAWVARAGWTWLSWAIVVVAVPVTFWFANLHNGLSDFSALGLEPFFGGEHLPAFAFAVGRQELLHVIIFLLVYAHVLVLRHRAVPVPVVEAPKEVAA</sequence>
<keyword evidence="3" id="KW-1185">Reference proteome</keyword>
<feature type="transmembrane region" description="Helical" evidence="1">
    <location>
        <begin position="72"/>
        <end position="94"/>
    </location>
</feature>
<proteinExistence type="predicted"/>
<protein>
    <submittedName>
        <fullName evidence="2">Uncharacterized protein</fullName>
    </submittedName>
</protein>
<feature type="transmembrane region" description="Helical" evidence="1">
    <location>
        <begin position="138"/>
        <end position="156"/>
    </location>
</feature>
<organism evidence="2 3">
    <name type="scientific">Catellatospora chokoriensis</name>
    <dbReference type="NCBI Taxonomy" id="310353"/>
    <lineage>
        <taxon>Bacteria</taxon>
        <taxon>Bacillati</taxon>
        <taxon>Actinomycetota</taxon>
        <taxon>Actinomycetes</taxon>
        <taxon>Micromonosporales</taxon>
        <taxon>Micromonosporaceae</taxon>
        <taxon>Catellatospora</taxon>
    </lineage>
</organism>
<feature type="transmembrane region" description="Helical" evidence="1">
    <location>
        <begin position="232"/>
        <end position="254"/>
    </location>
</feature>
<comment type="caution">
    <text evidence="2">The sequence shown here is derived from an EMBL/GenBank/DDBJ whole genome shotgun (WGS) entry which is preliminary data.</text>
</comment>
<dbReference type="Proteomes" id="UP000619293">
    <property type="component" value="Unassembled WGS sequence"/>
</dbReference>
<evidence type="ECO:0000313" key="2">
    <source>
        <dbReference type="EMBL" id="GIF91914.1"/>
    </source>
</evidence>
<feature type="transmembrane region" description="Helical" evidence="1">
    <location>
        <begin position="106"/>
        <end position="126"/>
    </location>
</feature>
<keyword evidence="1" id="KW-0472">Membrane</keyword>
<name>A0A8J3KB60_9ACTN</name>
<gene>
    <name evidence="2" type="ORF">Cch02nite_53580</name>
</gene>
<dbReference type="AlphaFoldDB" id="A0A8J3KB60"/>
<feature type="transmembrane region" description="Helical" evidence="1">
    <location>
        <begin position="168"/>
        <end position="185"/>
    </location>
</feature>
<reference evidence="2 3" key="1">
    <citation type="submission" date="2021-01" db="EMBL/GenBank/DDBJ databases">
        <title>Whole genome shotgun sequence of Catellatospora chokoriensis NBRC 107358.</title>
        <authorList>
            <person name="Komaki H."/>
            <person name="Tamura T."/>
        </authorList>
    </citation>
    <scope>NUCLEOTIDE SEQUENCE [LARGE SCALE GENOMIC DNA]</scope>
    <source>
        <strain evidence="2 3">NBRC 107358</strain>
    </source>
</reference>
<keyword evidence="1" id="KW-0812">Transmembrane</keyword>